<dbReference type="AlphaFoldDB" id="A0AAD9V6H8"/>
<reference evidence="2" key="2">
    <citation type="journal article" date="2023" name="Science">
        <title>Genomic signatures of disease resistance in endangered staghorn corals.</title>
        <authorList>
            <person name="Vollmer S.V."/>
            <person name="Selwyn J.D."/>
            <person name="Despard B.A."/>
            <person name="Roesel C.L."/>
        </authorList>
    </citation>
    <scope>NUCLEOTIDE SEQUENCE</scope>
    <source>
        <strain evidence="2">K2</strain>
    </source>
</reference>
<sequence length="191" mass="21820">MSEILHKLMGRFLKKEAYEKKFGSDLLSIDCNANNQLSDSNISLGDATKKALALLKPEQRKSVLFGIYLPKGVKSGLLAKMYAESERGLSVNACIVTEERTLLGERTIVGLRMVKDAVKFHYPEKCITEKIPLTQGLLTKVRFAHMHYKKQLGKEEGEKKKRHAEQMESEKREQEKLRQETRLLKEKRASA</sequence>
<accession>A0AAD9V6H8</accession>
<evidence type="ECO:0000313" key="2">
    <source>
        <dbReference type="EMBL" id="KAK2562862.1"/>
    </source>
</evidence>
<feature type="region of interest" description="Disordered" evidence="1">
    <location>
        <begin position="152"/>
        <end position="191"/>
    </location>
</feature>
<reference evidence="2" key="1">
    <citation type="journal article" date="2023" name="G3 (Bethesda)">
        <title>Whole genome assembly and annotation of the endangered Caribbean coral Acropora cervicornis.</title>
        <authorList>
            <person name="Selwyn J.D."/>
            <person name="Vollmer S.V."/>
        </authorList>
    </citation>
    <scope>NUCLEOTIDE SEQUENCE</scope>
    <source>
        <strain evidence="2">K2</strain>
    </source>
</reference>
<comment type="caution">
    <text evidence="2">The sequence shown here is derived from an EMBL/GenBank/DDBJ whole genome shotgun (WGS) entry which is preliminary data.</text>
</comment>
<dbReference type="Proteomes" id="UP001249851">
    <property type="component" value="Unassembled WGS sequence"/>
</dbReference>
<organism evidence="2 3">
    <name type="scientific">Acropora cervicornis</name>
    <name type="common">Staghorn coral</name>
    <dbReference type="NCBI Taxonomy" id="6130"/>
    <lineage>
        <taxon>Eukaryota</taxon>
        <taxon>Metazoa</taxon>
        <taxon>Cnidaria</taxon>
        <taxon>Anthozoa</taxon>
        <taxon>Hexacorallia</taxon>
        <taxon>Scleractinia</taxon>
        <taxon>Astrocoeniina</taxon>
        <taxon>Acroporidae</taxon>
        <taxon>Acropora</taxon>
    </lineage>
</organism>
<proteinExistence type="predicted"/>
<evidence type="ECO:0000313" key="3">
    <source>
        <dbReference type="Proteomes" id="UP001249851"/>
    </source>
</evidence>
<name>A0AAD9V6H8_ACRCE</name>
<evidence type="ECO:0000256" key="1">
    <source>
        <dbReference type="SAM" id="MobiDB-lite"/>
    </source>
</evidence>
<gene>
    <name evidence="2" type="ORF">P5673_013825</name>
</gene>
<keyword evidence="3" id="KW-1185">Reference proteome</keyword>
<dbReference type="EMBL" id="JARQWQ010000027">
    <property type="protein sequence ID" value="KAK2562862.1"/>
    <property type="molecule type" value="Genomic_DNA"/>
</dbReference>
<protein>
    <submittedName>
        <fullName evidence="2">Uncharacterized protein</fullName>
    </submittedName>
</protein>